<feature type="domain" description="Solute-binding protein family 5" evidence="5">
    <location>
        <begin position="1"/>
        <end position="242"/>
    </location>
</feature>
<evidence type="ECO:0000256" key="4">
    <source>
        <dbReference type="ARBA" id="ARBA00022729"/>
    </source>
</evidence>
<dbReference type="PANTHER" id="PTHR30290">
    <property type="entry name" value="PERIPLASMIC BINDING COMPONENT OF ABC TRANSPORTER"/>
    <property type="match status" value="1"/>
</dbReference>
<dbReference type="PANTHER" id="PTHR30290:SF10">
    <property type="entry name" value="PERIPLASMIC OLIGOPEPTIDE-BINDING PROTEIN-RELATED"/>
    <property type="match status" value="1"/>
</dbReference>
<evidence type="ECO:0000256" key="1">
    <source>
        <dbReference type="ARBA" id="ARBA00004196"/>
    </source>
</evidence>
<evidence type="ECO:0000256" key="3">
    <source>
        <dbReference type="ARBA" id="ARBA00022448"/>
    </source>
</evidence>
<dbReference type="Gene3D" id="3.10.105.10">
    <property type="entry name" value="Dipeptide-binding Protein, Domain 3"/>
    <property type="match status" value="1"/>
</dbReference>
<evidence type="ECO:0000256" key="2">
    <source>
        <dbReference type="ARBA" id="ARBA00005695"/>
    </source>
</evidence>
<proteinExistence type="inferred from homology"/>
<evidence type="ECO:0000313" key="6">
    <source>
        <dbReference type="EMBL" id="GAH89100.1"/>
    </source>
</evidence>
<dbReference type="GO" id="GO:1904680">
    <property type="term" value="F:peptide transmembrane transporter activity"/>
    <property type="evidence" value="ECO:0007669"/>
    <property type="project" value="TreeGrafter"/>
</dbReference>
<dbReference type="AlphaFoldDB" id="X1K628"/>
<dbReference type="InterPro" id="IPR039424">
    <property type="entry name" value="SBP_5"/>
</dbReference>
<accession>X1K628</accession>
<comment type="subcellular location">
    <subcellularLocation>
        <location evidence="1">Cell envelope</location>
    </subcellularLocation>
</comment>
<gene>
    <name evidence="6" type="ORF">S03H2_56708</name>
</gene>
<feature type="non-terminal residue" evidence="6">
    <location>
        <position position="1"/>
    </location>
</feature>
<comment type="caution">
    <text evidence="6">The sequence shown here is derived from an EMBL/GenBank/DDBJ whole genome shotgun (WGS) entry which is preliminary data.</text>
</comment>
<dbReference type="SUPFAM" id="SSF53850">
    <property type="entry name" value="Periplasmic binding protein-like II"/>
    <property type="match status" value="1"/>
</dbReference>
<organism evidence="6">
    <name type="scientific">marine sediment metagenome</name>
    <dbReference type="NCBI Taxonomy" id="412755"/>
    <lineage>
        <taxon>unclassified sequences</taxon>
        <taxon>metagenomes</taxon>
        <taxon>ecological metagenomes</taxon>
    </lineage>
</organism>
<keyword evidence="4" id="KW-0732">Signal</keyword>
<evidence type="ECO:0000259" key="5">
    <source>
        <dbReference type="Pfam" id="PF00496"/>
    </source>
</evidence>
<comment type="similarity">
    <text evidence="2">Belongs to the bacterial solute-binding protein 5 family.</text>
</comment>
<dbReference type="GO" id="GO:0015833">
    <property type="term" value="P:peptide transport"/>
    <property type="evidence" value="ECO:0007669"/>
    <property type="project" value="TreeGrafter"/>
</dbReference>
<feature type="non-terminal residue" evidence="6">
    <location>
        <position position="253"/>
    </location>
</feature>
<dbReference type="GO" id="GO:0030313">
    <property type="term" value="C:cell envelope"/>
    <property type="evidence" value="ECO:0007669"/>
    <property type="project" value="UniProtKB-SubCell"/>
</dbReference>
<reference evidence="6" key="1">
    <citation type="journal article" date="2014" name="Front. Microbiol.">
        <title>High frequency of phylogenetically diverse reductive dehalogenase-homologous genes in deep subseafloor sedimentary metagenomes.</title>
        <authorList>
            <person name="Kawai M."/>
            <person name="Futagami T."/>
            <person name="Toyoda A."/>
            <person name="Takaki Y."/>
            <person name="Nishi S."/>
            <person name="Hori S."/>
            <person name="Arai W."/>
            <person name="Tsubouchi T."/>
            <person name="Morono Y."/>
            <person name="Uchiyama I."/>
            <person name="Ito T."/>
            <person name="Fujiyama A."/>
            <person name="Inagaki F."/>
            <person name="Takami H."/>
        </authorList>
    </citation>
    <scope>NUCLEOTIDE SEQUENCE</scope>
    <source>
        <strain evidence="6">Expedition CK06-06</strain>
    </source>
</reference>
<sequence length="253" mass="28568">VSFKRDQEIVLEANPNFYGEKPKNERVVIRYFADATTMRLAVEKGEIDFAFKTLNPSDIKDLEKSDKIQTIKAQGPYIRYICFLCDTPPFNDKVLRQAVAAAINRPPLLQKVFLGQNAPLYSMVPMGMWSHIDAFKTAFGDGNIAKAKELLASRGYSESKKFTFDFWYTPSHYGDTEVDMAAVLKDQFEATGIMKVNVKSAEWATYRDNWKNKVMPAYLLGWYPDYIDPDNYTAAFAGTAGSKGIGINFSDPV</sequence>
<dbReference type="EMBL" id="BARU01036299">
    <property type="protein sequence ID" value="GAH89100.1"/>
    <property type="molecule type" value="Genomic_DNA"/>
</dbReference>
<dbReference type="Pfam" id="PF00496">
    <property type="entry name" value="SBP_bac_5"/>
    <property type="match status" value="1"/>
</dbReference>
<keyword evidence="3" id="KW-0813">Transport</keyword>
<name>X1K628_9ZZZZ</name>
<dbReference type="InterPro" id="IPR000914">
    <property type="entry name" value="SBP_5_dom"/>
</dbReference>
<dbReference type="Gene3D" id="3.40.190.10">
    <property type="entry name" value="Periplasmic binding protein-like II"/>
    <property type="match status" value="1"/>
</dbReference>
<protein>
    <recommendedName>
        <fullName evidence="5">Solute-binding protein family 5 domain-containing protein</fullName>
    </recommendedName>
</protein>